<protein>
    <submittedName>
        <fullName evidence="1">Uncharacterized protein</fullName>
    </submittedName>
</protein>
<dbReference type="EMBL" id="FWFF01000001">
    <property type="protein sequence ID" value="SLM89858.1"/>
    <property type="molecule type" value="Genomic_DNA"/>
</dbReference>
<accession>A0A1X6WW32</accession>
<name>A0A1X6WW32_9MICO</name>
<gene>
    <name evidence="1" type="ORF">FM105_01720</name>
</gene>
<evidence type="ECO:0000313" key="1">
    <source>
        <dbReference type="EMBL" id="SLM89858.1"/>
    </source>
</evidence>
<evidence type="ECO:0000313" key="2">
    <source>
        <dbReference type="Proteomes" id="UP000196581"/>
    </source>
</evidence>
<sequence length="37" mass="3932">MRFEHVAVSVAASGRVAVSLPDDAEGHLGRCFEMTSV</sequence>
<dbReference type="AlphaFoldDB" id="A0A1X6WW32"/>
<dbReference type="Proteomes" id="UP000196581">
    <property type="component" value="Unassembled WGS sequence"/>
</dbReference>
<reference evidence="2" key="1">
    <citation type="submission" date="2017-02" db="EMBL/GenBank/DDBJ databases">
        <authorList>
            <person name="Dridi B."/>
        </authorList>
    </citation>
    <scope>NUCLEOTIDE SEQUENCE [LARGE SCALE GENOMIC DNA]</scope>
    <source>
        <strain evidence="2">B Co 03.10</strain>
    </source>
</reference>
<keyword evidence="2" id="KW-1185">Reference proteome</keyword>
<proteinExistence type="predicted"/>
<organism evidence="1 2">
    <name type="scientific">Brevibacterium yomogidense</name>
    <dbReference type="NCBI Taxonomy" id="946573"/>
    <lineage>
        <taxon>Bacteria</taxon>
        <taxon>Bacillati</taxon>
        <taxon>Actinomycetota</taxon>
        <taxon>Actinomycetes</taxon>
        <taxon>Micrococcales</taxon>
        <taxon>Brevibacteriaceae</taxon>
        <taxon>Brevibacterium</taxon>
    </lineage>
</organism>